<dbReference type="PROSITE" id="PS51450">
    <property type="entry name" value="LRR"/>
    <property type="match status" value="8"/>
</dbReference>
<evidence type="ECO:0000256" key="2">
    <source>
        <dbReference type="ARBA" id="ARBA00004629"/>
    </source>
</evidence>
<keyword evidence="11" id="KW-0137">Centromere</keyword>
<feature type="region of interest" description="Disordered" evidence="15">
    <location>
        <begin position="78"/>
        <end position="151"/>
    </location>
</feature>
<organism evidence="16 17">
    <name type="scientific">Clunio marinus</name>
    <dbReference type="NCBI Taxonomy" id="568069"/>
    <lineage>
        <taxon>Eukaryota</taxon>
        <taxon>Metazoa</taxon>
        <taxon>Ecdysozoa</taxon>
        <taxon>Arthropoda</taxon>
        <taxon>Hexapoda</taxon>
        <taxon>Insecta</taxon>
        <taxon>Pterygota</taxon>
        <taxon>Neoptera</taxon>
        <taxon>Endopterygota</taxon>
        <taxon>Diptera</taxon>
        <taxon>Nematocera</taxon>
        <taxon>Chironomoidea</taxon>
        <taxon>Chironomidae</taxon>
        <taxon>Clunio</taxon>
    </lineage>
</organism>
<feature type="repeat" description="WD" evidence="14">
    <location>
        <begin position="321"/>
        <end position="347"/>
    </location>
</feature>
<comment type="subcellular location">
    <subcellularLocation>
        <location evidence="2">Chromosome</location>
        <location evidence="2">Centromere</location>
        <location evidence="2">Kinetochore</location>
    </subcellularLocation>
    <subcellularLocation>
        <location evidence="1">Chromosome</location>
        <location evidence="1">Telomere</location>
    </subcellularLocation>
</comment>
<dbReference type="SUPFAM" id="SSF50978">
    <property type="entry name" value="WD40 repeat-like"/>
    <property type="match status" value="1"/>
</dbReference>
<evidence type="ECO:0000256" key="3">
    <source>
        <dbReference type="ARBA" id="ARBA00007545"/>
    </source>
</evidence>
<dbReference type="Gene3D" id="2.130.10.10">
    <property type="entry name" value="YVTN repeat-like/Quinoprotein amine dehydrogenase"/>
    <property type="match status" value="2"/>
</dbReference>
<dbReference type="SUPFAM" id="SSF52058">
    <property type="entry name" value="L domain-like"/>
    <property type="match status" value="2"/>
</dbReference>
<evidence type="ECO:0000256" key="7">
    <source>
        <dbReference type="ARBA" id="ARBA00022705"/>
    </source>
</evidence>
<keyword evidence="10" id="KW-0158">Chromosome</keyword>
<keyword evidence="17" id="KW-1185">Reference proteome</keyword>
<evidence type="ECO:0000313" key="17">
    <source>
        <dbReference type="Proteomes" id="UP000183832"/>
    </source>
</evidence>
<gene>
    <name evidence="16" type="ORF">CLUMA_CG002642</name>
</gene>
<feature type="region of interest" description="Disordered" evidence="15">
    <location>
        <begin position="532"/>
        <end position="565"/>
    </location>
</feature>
<dbReference type="PANTHER" id="PTHR16017:SF0">
    <property type="entry name" value="WD REPEAT-CONTAINING PROTEIN 70"/>
    <property type="match status" value="1"/>
</dbReference>
<dbReference type="FunFam" id="2.130.10.10:FF:001228">
    <property type="entry name" value="Predicted protein"/>
    <property type="match status" value="1"/>
</dbReference>
<dbReference type="InterPro" id="IPR051858">
    <property type="entry name" value="WD_repeat_GAD-1"/>
</dbReference>
<keyword evidence="6" id="KW-0433">Leucine-rich repeat</keyword>
<keyword evidence="5 14" id="KW-0853">WD repeat</keyword>
<dbReference type="SMART" id="SM00369">
    <property type="entry name" value="LRR_TYP"/>
    <property type="match status" value="19"/>
</dbReference>
<keyword evidence="9" id="KW-0995">Kinetochore</keyword>
<dbReference type="PROSITE" id="PS50082">
    <property type="entry name" value="WD_REPEATS_2"/>
    <property type="match status" value="2"/>
</dbReference>
<dbReference type="InterPro" id="IPR015943">
    <property type="entry name" value="WD40/YVTN_repeat-like_dom_sf"/>
</dbReference>
<evidence type="ECO:0000256" key="6">
    <source>
        <dbReference type="ARBA" id="ARBA00022614"/>
    </source>
</evidence>
<proteinExistence type="inferred from homology"/>
<evidence type="ECO:0000256" key="8">
    <source>
        <dbReference type="ARBA" id="ARBA00022737"/>
    </source>
</evidence>
<evidence type="ECO:0000256" key="9">
    <source>
        <dbReference type="ARBA" id="ARBA00022838"/>
    </source>
</evidence>
<dbReference type="PANTHER" id="PTHR16017">
    <property type="entry name" value="GASTRULATION DEFECTIVE PROTEIN 1-RELATED"/>
    <property type="match status" value="1"/>
</dbReference>
<dbReference type="Pfam" id="PF13855">
    <property type="entry name" value="LRR_8"/>
    <property type="match status" value="4"/>
</dbReference>
<dbReference type="GO" id="GO:0005634">
    <property type="term" value="C:nucleus"/>
    <property type="evidence" value="ECO:0007669"/>
    <property type="project" value="TreeGrafter"/>
</dbReference>
<dbReference type="FunFam" id="3.80.10.10:FF:001164">
    <property type="entry name" value="GH01279p"/>
    <property type="match status" value="2"/>
</dbReference>
<dbReference type="Proteomes" id="UP000183832">
    <property type="component" value="Unassembled WGS sequence"/>
</dbReference>
<dbReference type="PROSITE" id="PS00678">
    <property type="entry name" value="WD_REPEATS_1"/>
    <property type="match status" value="1"/>
</dbReference>
<evidence type="ECO:0000256" key="10">
    <source>
        <dbReference type="ARBA" id="ARBA00022895"/>
    </source>
</evidence>
<keyword evidence="10" id="KW-0779">Telomere</keyword>
<keyword evidence="8" id="KW-0677">Repeat</keyword>
<feature type="compositionally biased region" description="Basic and acidic residues" evidence="15">
    <location>
        <begin position="532"/>
        <end position="551"/>
    </location>
</feature>
<evidence type="ECO:0000256" key="14">
    <source>
        <dbReference type="PROSITE-ProRule" id="PRU00221"/>
    </source>
</evidence>
<evidence type="ECO:0000256" key="12">
    <source>
        <dbReference type="ARBA" id="ARBA00033046"/>
    </source>
</evidence>
<dbReference type="InterPro" id="IPR001680">
    <property type="entry name" value="WD40_rpt"/>
</dbReference>
<dbReference type="GO" id="GO:0000781">
    <property type="term" value="C:chromosome, telomeric region"/>
    <property type="evidence" value="ECO:0007669"/>
    <property type="project" value="UniProtKB-SubCell"/>
</dbReference>
<dbReference type="Pfam" id="PF00400">
    <property type="entry name" value="WD40"/>
    <property type="match status" value="2"/>
</dbReference>
<evidence type="ECO:0000256" key="1">
    <source>
        <dbReference type="ARBA" id="ARBA00004574"/>
    </source>
</evidence>
<protein>
    <recommendedName>
        <fullName evidence="4">Leucine-rich repeat and WD repeat-containing protein 1</fullName>
    </recommendedName>
    <alternativeName>
        <fullName evidence="12">Origin recognition complex-associated protein</fullName>
    </alternativeName>
</protein>
<dbReference type="InterPro" id="IPR001611">
    <property type="entry name" value="Leu-rich_rpt"/>
</dbReference>
<dbReference type="GO" id="GO:0006260">
    <property type="term" value="P:DNA replication"/>
    <property type="evidence" value="ECO:0007669"/>
    <property type="project" value="UniProtKB-KW"/>
</dbReference>
<dbReference type="OrthoDB" id="10264376at2759"/>
<evidence type="ECO:0000256" key="5">
    <source>
        <dbReference type="ARBA" id="ARBA00022574"/>
    </source>
</evidence>
<dbReference type="SMART" id="SM00320">
    <property type="entry name" value="WD40"/>
    <property type="match status" value="6"/>
</dbReference>
<reference evidence="16 17" key="1">
    <citation type="submission" date="2015-04" db="EMBL/GenBank/DDBJ databases">
        <authorList>
            <person name="Syromyatnikov M.Y."/>
            <person name="Popov V.N."/>
        </authorList>
    </citation>
    <scope>NUCLEOTIDE SEQUENCE [LARGE SCALE GENOMIC DNA]</scope>
</reference>
<dbReference type="InterPro" id="IPR003591">
    <property type="entry name" value="Leu-rich_rpt_typical-subtyp"/>
</dbReference>
<name>A0A1J1HLA3_9DIPT</name>
<sequence>MNRPKITFGAIKLNVEKNSSNEKANDETKTSGFGTFSKAIEDIEEDIESKQVQEIMGISGFGRKAKQFDLNEMIQTARKNAPKVVEKDPETEIGDDGSVIGPVPTTITEEKASSSSVVKKSSEKKTSKTQKDSDDSDDSNDEASDDDEEDSIAYKIPASHEIEMRHGSKAVTALTSDASGARLASGSIDYELNFWDFAGMDNSMKSFRKIQPCENHPIRCLQYSLTGDTILVVSGNSQAKILDRDGFEKMECVKGDQYINDMSKTKGHIAGLTYGCWNPTKREEFLTSSMDSTLRLWMVKSKEQKVVIKTRAQGGLKTTPTSCTFNRDGTLIAAGCVDGSIQMWDTRKMFVNTTHCVREGHKKGSEISSIVFSYLGTSLATRGCDETMKLWDMRVLKKPLHSFDGLFSRYDTTDLTFSPDDSLIVTGESLERDKEYANLYFYDTKTFELINQIPITNSHVIKTIWHPKLNQIFVGCGNGVIKGYYDDKRSMRGAKLCIVKTYRKKKQMEIAGSIQVITPHALPMFRQEKSRSLRKQMEKDRLDPVKSRRPDLPITSGQGGRVASSGGTLSSYVIRNLGLSKRVDDDQDPREAILKYAKEAEENPIWIAPAYKKTQPKPIFNTEGMSQNNEEEHQNFGFRIINMCAMRIIFLSLLMLIAEIYSNEIDHSNECLINYLRKQNYDDEVFNKTAYVESLSDSCTRRIISEKDNVFMTAHQKYEINAEYKRDFDCFMDSVRNDEQFIHLLLKMKAIQSIKLNWKAKLNPRNWFSGKKKKALNEVEDEIRVIEFENLFNFQSSSEFYRTVQVEMWQKTFLNWLLLLIFGLTFVSGNEVLKCSTGISYHPVVLYCFIRKPIYEKGSIITNYTLDPPSDDVITVLHIKQNRNVYFLPDNISVVFPKLEIYEANDCVIEEIHELNFFGLSHLKILNLGHNKIEHIDTNVFNGLDNLQILKLHSNKLKIIDDGIFASLSSLNHLKLSNNKIKTIGENVFRRLVNLKTLELDGNRLDKFDGGLLANLSSLVYLKLSNNKIIQIEENAFHGLNKLEILELDGNQLDKLEDGLVTNLSSLLRLSFTNNTIKNIDKNYFNGLDNLDTLNLNHNQLDKLEFGILENLPSLVRLNLAHNNVKQIEDNAFKGLAMLKRLNLDHNLLDKLDNNKFLHLSTLENLKIRSNAIKFIEENAFNGLDNLTFLELNGNKLNKLDGGKFKVLSSLGDLGLANNGMNHIEVNAFSGLISLTNLNLANNHLDRLGQGIFAPLLALNHLTLSYNLINNITNEDLDGLSNMINLYLSGNQLKKIESNVFNTSKRLTGLDLSNNTIEEMDENAFYGLDMLHVLNLSHNKLKEINYDLIEPLTGLRELQLANNSITFFDVMILSKSQTNFPKLKKINLSSNTCINKDFSIKKRESWEKVIPIIKEKCQESVQTTTF</sequence>
<evidence type="ECO:0000256" key="4">
    <source>
        <dbReference type="ARBA" id="ARBA00015536"/>
    </source>
</evidence>
<evidence type="ECO:0000313" key="16">
    <source>
        <dbReference type="EMBL" id="CRK88715.1"/>
    </source>
</evidence>
<dbReference type="InterPro" id="IPR032675">
    <property type="entry name" value="LRR_dom_sf"/>
</dbReference>
<dbReference type="InterPro" id="IPR036322">
    <property type="entry name" value="WD40_repeat_dom_sf"/>
</dbReference>
<dbReference type="InterPro" id="IPR019775">
    <property type="entry name" value="WD40_repeat_CS"/>
</dbReference>
<evidence type="ECO:0000256" key="11">
    <source>
        <dbReference type="ARBA" id="ARBA00023328"/>
    </source>
</evidence>
<feature type="compositionally biased region" description="Basic and acidic residues" evidence="15">
    <location>
        <begin position="120"/>
        <end position="133"/>
    </location>
</feature>
<accession>A0A1J1HLA3</accession>
<dbReference type="GO" id="GO:0035861">
    <property type="term" value="C:site of double-strand break"/>
    <property type="evidence" value="ECO:0007669"/>
    <property type="project" value="TreeGrafter"/>
</dbReference>
<feature type="compositionally biased region" description="Acidic residues" evidence="15">
    <location>
        <begin position="134"/>
        <end position="151"/>
    </location>
</feature>
<evidence type="ECO:0000256" key="15">
    <source>
        <dbReference type="SAM" id="MobiDB-lite"/>
    </source>
</evidence>
<dbReference type="GO" id="GO:0000776">
    <property type="term" value="C:kinetochore"/>
    <property type="evidence" value="ECO:0007669"/>
    <property type="project" value="UniProtKB-KW"/>
</dbReference>
<comment type="similarity">
    <text evidence="13">Belongs to the WD repeat GAD-1 family.</text>
</comment>
<dbReference type="EMBL" id="CVRI01000010">
    <property type="protein sequence ID" value="CRK88715.1"/>
    <property type="molecule type" value="Genomic_DNA"/>
</dbReference>
<dbReference type="Gene3D" id="3.80.10.10">
    <property type="entry name" value="Ribonuclease Inhibitor"/>
    <property type="match status" value="3"/>
</dbReference>
<comment type="similarity">
    <text evidence="3">Belongs to the LRWD1 family.</text>
</comment>
<feature type="repeat" description="WD" evidence="14">
    <location>
        <begin position="265"/>
        <end position="307"/>
    </location>
</feature>
<dbReference type="STRING" id="568069.A0A1J1HLA3"/>
<evidence type="ECO:0000256" key="13">
    <source>
        <dbReference type="ARBA" id="ARBA00038343"/>
    </source>
</evidence>
<dbReference type="FunFam" id="2.130.10.10:FF:001038">
    <property type="entry name" value="WD repeat domain 70"/>
    <property type="match status" value="1"/>
</dbReference>
<dbReference type="SMART" id="SM00365">
    <property type="entry name" value="LRR_SD22"/>
    <property type="match status" value="12"/>
</dbReference>
<keyword evidence="7" id="KW-0235">DNA replication</keyword>